<reference evidence="1 2" key="1">
    <citation type="submission" date="2018-05" db="EMBL/GenBank/DDBJ databases">
        <title>Complete genome sequence of Arcticibacterium luteifluviistationis SM1504T, a cytophagaceae bacterium isolated from Arctic surface seawater.</title>
        <authorList>
            <person name="Li Y."/>
            <person name="Qin Q.-L."/>
        </authorList>
    </citation>
    <scope>NUCLEOTIDE SEQUENCE [LARGE SCALE GENOMIC DNA]</scope>
    <source>
        <strain evidence="1 2">SM1504</strain>
    </source>
</reference>
<sequence length="157" mass="16634">MDTSHVNITYSIVEEAAFTQGPNSGKNNINTDPLFKNASAGDLSLKPFSPAVDAGTTALDILGEPRIFGFIKADMGAYEYQGLYKNSAFDLGTVSLDNEGIGSSSEYYGTPIVASDKILKPGVKTLYKAPNAIELNPGFKAEAVQAFEAEIGVETCP</sequence>
<dbReference type="KEGG" id="als:DJ013_20040"/>
<dbReference type="OrthoDB" id="1496068at2"/>
<dbReference type="InterPro" id="IPR055015">
    <property type="entry name" value="GCX_COOH"/>
</dbReference>
<name>A0A2Z4GG19_9BACT</name>
<protein>
    <submittedName>
        <fullName evidence="1">Uncharacterized protein</fullName>
    </submittedName>
</protein>
<dbReference type="SUPFAM" id="SSF51126">
    <property type="entry name" value="Pectin lyase-like"/>
    <property type="match status" value="1"/>
</dbReference>
<accession>A0A2Z4GG19</accession>
<dbReference type="InterPro" id="IPR059226">
    <property type="entry name" value="Choice_anch_Q_dom"/>
</dbReference>
<evidence type="ECO:0000313" key="1">
    <source>
        <dbReference type="EMBL" id="AWW00340.1"/>
    </source>
</evidence>
<gene>
    <name evidence="1" type="ORF">DJ013_20040</name>
</gene>
<keyword evidence="2" id="KW-1185">Reference proteome</keyword>
<dbReference type="NCBIfam" id="NF045639">
    <property type="entry name" value="GCX_COOH"/>
    <property type="match status" value="1"/>
</dbReference>
<evidence type="ECO:0000313" key="2">
    <source>
        <dbReference type="Proteomes" id="UP000249873"/>
    </source>
</evidence>
<dbReference type="Proteomes" id="UP000249873">
    <property type="component" value="Chromosome"/>
</dbReference>
<dbReference type="InterPro" id="IPR011050">
    <property type="entry name" value="Pectin_lyase_fold/virulence"/>
</dbReference>
<dbReference type="EMBL" id="CP029480">
    <property type="protein sequence ID" value="AWW00340.1"/>
    <property type="molecule type" value="Genomic_DNA"/>
</dbReference>
<proteinExistence type="predicted"/>
<dbReference type="AlphaFoldDB" id="A0A2Z4GG19"/>
<dbReference type="NCBIfam" id="NF041518">
    <property type="entry name" value="choice_anch_Q"/>
    <property type="match status" value="1"/>
</dbReference>
<organism evidence="1 2">
    <name type="scientific">Arcticibacterium luteifluviistationis</name>
    <dbReference type="NCBI Taxonomy" id="1784714"/>
    <lineage>
        <taxon>Bacteria</taxon>
        <taxon>Pseudomonadati</taxon>
        <taxon>Bacteroidota</taxon>
        <taxon>Cytophagia</taxon>
        <taxon>Cytophagales</taxon>
        <taxon>Leadbetterellaceae</taxon>
        <taxon>Arcticibacterium</taxon>
    </lineage>
</organism>